<evidence type="ECO:0000256" key="2">
    <source>
        <dbReference type="ARBA" id="ARBA00022692"/>
    </source>
</evidence>
<evidence type="ECO:0000256" key="3">
    <source>
        <dbReference type="ARBA" id="ARBA00022989"/>
    </source>
</evidence>
<dbReference type="InterPro" id="IPR052430">
    <property type="entry name" value="IVT-Associated"/>
</dbReference>
<gene>
    <name evidence="8" type="ORF">M438DRAFT_353756</name>
</gene>
<feature type="transmembrane region" description="Helical" evidence="6">
    <location>
        <begin position="731"/>
        <end position="749"/>
    </location>
</feature>
<feature type="transmembrane region" description="Helical" evidence="6">
    <location>
        <begin position="104"/>
        <end position="123"/>
    </location>
</feature>
<feature type="transmembrane region" description="Helical" evidence="6">
    <location>
        <begin position="143"/>
        <end position="168"/>
    </location>
</feature>
<dbReference type="Pfam" id="PF13515">
    <property type="entry name" value="FUSC_2"/>
    <property type="match status" value="1"/>
</dbReference>
<organism evidence="8 9">
    <name type="scientific">Aureobasidium pullulans EXF-150</name>
    <dbReference type="NCBI Taxonomy" id="1043002"/>
    <lineage>
        <taxon>Eukaryota</taxon>
        <taxon>Fungi</taxon>
        <taxon>Dikarya</taxon>
        <taxon>Ascomycota</taxon>
        <taxon>Pezizomycotina</taxon>
        <taxon>Dothideomycetes</taxon>
        <taxon>Dothideomycetidae</taxon>
        <taxon>Dothideales</taxon>
        <taxon>Saccotheciaceae</taxon>
        <taxon>Aureobasidium</taxon>
    </lineage>
</organism>
<feature type="transmembrane region" description="Helical" evidence="6">
    <location>
        <begin position="795"/>
        <end position="818"/>
    </location>
</feature>
<dbReference type="GO" id="GO:0016020">
    <property type="term" value="C:membrane"/>
    <property type="evidence" value="ECO:0007669"/>
    <property type="project" value="UniProtKB-SubCell"/>
</dbReference>
<feature type="transmembrane region" description="Helical" evidence="6">
    <location>
        <begin position="654"/>
        <end position="673"/>
    </location>
</feature>
<comment type="subcellular location">
    <subcellularLocation>
        <location evidence="1">Membrane</location>
        <topology evidence="1">Multi-pass membrane protein</topology>
    </subcellularLocation>
</comment>
<keyword evidence="9" id="KW-1185">Reference proteome</keyword>
<feature type="transmembrane region" description="Helical" evidence="6">
    <location>
        <begin position="180"/>
        <end position="203"/>
    </location>
</feature>
<evidence type="ECO:0000256" key="1">
    <source>
        <dbReference type="ARBA" id="ARBA00004141"/>
    </source>
</evidence>
<keyword evidence="3 6" id="KW-1133">Transmembrane helix</keyword>
<dbReference type="RefSeq" id="XP_029762837.1">
    <property type="nucleotide sequence ID" value="XM_029906902.1"/>
</dbReference>
<dbReference type="Proteomes" id="UP000030706">
    <property type="component" value="Unassembled WGS sequence"/>
</dbReference>
<dbReference type="PRINTS" id="PR02047">
    <property type="entry name" value="BREFELDNASP4"/>
</dbReference>
<reference evidence="8 9" key="1">
    <citation type="journal article" date="2014" name="BMC Genomics">
        <title>Genome sequencing of four Aureobasidium pullulans varieties: biotechnological potential, stress tolerance, and description of new species.</title>
        <authorList>
            <person name="Gostin Ar C."/>
            <person name="Ohm R.A."/>
            <person name="Kogej T."/>
            <person name="Sonjak S."/>
            <person name="Turk M."/>
            <person name="Zajc J."/>
            <person name="Zalar P."/>
            <person name="Grube M."/>
            <person name="Sun H."/>
            <person name="Han J."/>
            <person name="Sharma A."/>
            <person name="Chiniquy J."/>
            <person name="Ngan C.Y."/>
            <person name="Lipzen A."/>
            <person name="Barry K."/>
            <person name="Grigoriev I.V."/>
            <person name="Gunde-Cimerman N."/>
        </authorList>
    </citation>
    <scope>NUCLEOTIDE SEQUENCE [LARGE SCALE GENOMIC DNA]</scope>
    <source>
        <strain evidence="8 9">EXF-150</strain>
    </source>
</reference>
<keyword evidence="4 6" id="KW-0472">Membrane</keyword>
<dbReference type="STRING" id="1043002.A0A074XMA7"/>
<dbReference type="OrthoDB" id="68611at2759"/>
<evidence type="ECO:0000256" key="6">
    <source>
        <dbReference type="SAM" id="Phobius"/>
    </source>
</evidence>
<feature type="transmembrane region" description="Helical" evidence="6">
    <location>
        <begin position="756"/>
        <end position="775"/>
    </location>
</feature>
<evidence type="ECO:0000313" key="9">
    <source>
        <dbReference type="Proteomes" id="UP000030706"/>
    </source>
</evidence>
<feature type="compositionally biased region" description="Basic and acidic residues" evidence="5">
    <location>
        <begin position="46"/>
        <end position="60"/>
    </location>
</feature>
<name>A0A074XMA7_AURPU</name>
<keyword evidence="2 6" id="KW-0812">Transmembrane</keyword>
<evidence type="ECO:0000313" key="8">
    <source>
        <dbReference type="EMBL" id="KEQ86650.1"/>
    </source>
</evidence>
<dbReference type="InterPro" id="IPR049453">
    <property type="entry name" value="Memb_transporter_dom"/>
</dbReference>
<feature type="region of interest" description="Disordered" evidence="5">
    <location>
        <begin position="396"/>
        <end position="430"/>
    </location>
</feature>
<dbReference type="GeneID" id="40749208"/>
<evidence type="ECO:0000256" key="5">
    <source>
        <dbReference type="SAM" id="MobiDB-lite"/>
    </source>
</evidence>
<dbReference type="HOGENOM" id="CLU_001127_0_0_1"/>
<feature type="transmembrane region" description="Helical" evidence="6">
    <location>
        <begin position="246"/>
        <end position="264"/>
    </location>
</feature>
<feature type="transmembrane region" description="Helical" evidence="6">
    <location>
        <begin position="685"/>
        <end position="702"/>
    </location>
</feature>
<proteinExistence type="predicted"/>
<dbReference type="AlphaFoldDB" id="A0A074XMA7"/>
<evidence type="ECO:0000259" key="7">
    <source>
        <dbReference type="Pfam" id="PF13515"/>
    </source>
</evidence>
<dbReference type="EMBL" id="KL584978">
    <property type="protein sequence ID" value="KEQ86650.1"/>
    <property type="molecule type" value="Genomic_DNA"/>
</dbReference>
<feature type="transmembrane region" description="Helical" evidence="6">
    <location>
        <begin position="709"/>
        <end position="725"/>
    </location>
</feature>
<feature type="domain" description="Integral membrane bound transporter" evidence="7">
    <location>
        <begin position="677"/>
        <end position="813"/>
    </location>
</feature>
<dbReference type="InterPro" id="IPR023244">
    <property type="entry name" value="Brefeldin_A-sensitivity_4"/>
</dbReference>
<feature type="region of interest" description="Disordered" evidence="5">
    <location>
        <begin position="39"/>
        <end position="73"/>
    </location>
</feature>
<evidence type="ECO:0000256" key="4">
    <source>
        <dbReference type="ARBA" id="ARBA00023136"/>
    </source>
</evidence>
<protein>
    <recommendedName>
        <fullName evidence="7">Integral membrane bound transporter domain-containing protein</fullName>
    </recommendedName>
</protein>
<dbReference type="PANTHER" id="PTHR47804">
    <property type="entry name" value="60S RIBOSOMAL PROTEIN L19"/>
    <property type="match status" value="1"/>
</dbReference>
<accession>A0A074XMA7</accession>
<dbReference type="PANTHER" id="PTHR47804:SF1">
    <property type="entry name" value="DUF2421 DOMAIN-CONTAINING PROTEIN"/>
    <property type="match status" value="1"/>
</dbReference>
<sequence>MPSGSAGQASSLGRHFNPRNLRNATFILPRTGERVRRAFSLPTLGDDARDETGSPEEREGLLGSDASSPTPEQNGLFKPFYRWRDQSVDFWASNIGQGIFKCSIAYLLGSLATFLPFISAFLGKQDGKHVVATVTVYFHPSRTVGSMIEAVGIALIAFVYAAFVSFTSMAISMALGKRDLLVLGHAIVLVIFCAGGLGFIGWLKQRLGHPTVNVGCSLASLAIITILTKEGSIQAAKFSEDKVFQVLRMVLLGMAATTAVNLLIKPRYAKKELHRDFVKTTDSLGDKLIAITRAFLTGSETEMQGAAYKQVDKDCKANEASMKKNLIEAKYEHYVVGREKEYRIEVKLVKCLQGLSQSIGGLYSAANTQFSLIKSSPYINRSDSAHASMVSSLMGTSKLTSEPGEIRGPLTPINEAPESPAESPADQPIPFSPMGSSFTSNFMDKRPSLSPSDMFTTFITQLGPPMKSLAFTLKSILDELPFQPGTDDVIAVNVNFRSSLSQAIDLFNNTRKEALSTLYRNKEITNATSLERVADLEEVAASCGHYAAAMVDFAEDTLKYLEILEELKEEIEQEDRKRSWSWMAFWRRHGQDKTAAEEAGLSLVHEADEALTTDIVKPILQADTFARAGRTIKEPFTHQVYRIFKFIRRDDIRFAIKVGVGAALFALPSFMAWSRPFYQHWRGEWGLVSYMVVCSMTIGASNTTGIERFLGTALGAILAIIAWIISDDSPWLLGFFGWLMSLGCFYIILVQGKGPMGRFILLTYNLSALYAYSLSAKDNDDDDDEGGINPEIWEIVLHRFVAVIAGCLWGIFVTRVIWPISARRKLKNGICLLWLRMSLIWRRDPLAMFLLGEPASAYMDIREESELQTFLAQLEALRKAAASEFEFRAPFPDKIYAKILERTKRMLDNFHAMNMVIAKDLKASPGEAEVLRYTRAERFALSARISHLFSVLASSVKLEYPLNDVLPNIEHTRDRLLAKIFEFRRDGDKASLATEEDYELLYAYALVTGSLAQEIMGVSADLEELFGRLNEDNLALY</sequence>